<dbReference type="Proteomes" id="UP001500767">
    <property type="component" value="Unassembled WGS sequence"/>
</dbReference>
<dbReference type="Gene3D" id="1.10.1220.10">
    <property type="entry name" value="Met repressor-like"/>
    <property type="match status" value="1"/>
</dbReference>
<feature type="domain" description="RAMA" evidence="1">
    <location>
        <begin position="46"/>
        <end position="134"/>
    </location>
</feature>
<proteinExistence type="predicted"/>
<protein>
    <recommendedName>
        <fullName evidence="1">RAMA domain-containing protein</fullName>
    </recommendedName>
</protein>
<gene>
    <name evidence="2" type="ORF">GCM10022197_17650</name>
</gene>
<sequence length="143" mass="15852">MRHIEIDEDVYAWLEARVRGFETPNDVFRREVLGLDTAPATTPADPIPRIRQGALYGLIHAGLVEAGDELTCHRTRSGETYRATITEDGAIKTDLGVFTKPSPALKAFVGSEIDGWANWMHVPTRERLRDLRAQAVSLGLIGK</sequence>
<evidence type="ECO:0000313" key="2">
    <source>
        <dbReference type="EMBL" id="GAA3562493.1"/>
    </source>
</evidence>
<reference evidence="3" key="1">
    <citation type="journal article" date="2019" name="Int. J. Syst. Evol. Microbiol.">
        <title>The Global Catalogue of Microorganisms (GCM) 10K type strain sequencing project: providing services to taxonomists for standard genome sequencing and annotation.</title>
        <authorList>
            <consortium name="The Broad Institute Genomics Platform"/>
            <consortium name="The Broad Institute Genome Sequencing Center for Infectious Disease"/>
            <person name="Wu L."/>
            <person name="Ma J."/>
        </authorList>
    </citation>
    <scope>NUCLEOTIDE SEQUENCE [LARGE SCALE GENOMIC DNA]</scope>
    <source>
        <strain evidence="3">JCM 16540</strain>
    </source>
</reference>
<name>A0ABP6X9F1_9ACTN</name>
<dbReference type="InterPro" id="IPR040843">
    <property type="entry name" value="RAMA"/>
</dbReference>
<dbReference type="InterPro" id="IPR013321">
    <property type="entry name" value="Arc_rbn_hlx_hlx"/>
</dbReference>
<evidence type="ECO:0000313" key="3">
    <source>
        <dbReference type="Proteomes" id="UP001500767"/>
    </source>
</evidence>
<dbReference type="EMBL" id="BAAAYR010000001">
    <property type="protein sequence ID" value="GAA3562493.1"/>
    <property type="molecule type" value="Genomic_DNA"/>
</dbReference>
<accession>A0ABP6X9F1</accession>
<comment type="caution">
    <text evidence="2">The sequence shown here is derived from an EMBL/GenBank/DDBJ whole genome shotgun (WGS) entry which is preliminary data.</text>
</comment>
<keyword evidence="3" id="KW-1185">Reference proteome</keyword>
<dbReference type="RefSeq" id="WP_204911329.1">
    <property type="nucleotide sequence ID" value="NZ_BAAAYR010000001.1"/>
</dbReference>
<dbReference type="Pfam" id="PF18755">
    <property type="entry name" value="RAMA"/>
    <property type="match status" value="1"/>
</dbReference>
<evidence type="ECO:0000259" key="1">
    <source>
        <dbReference type="Pfam" id="PF18755"/>
    </source>
</evidence>
<organism evidence="2 3">
    <name type="scientific">Microlunatus spumicola</name>
    <dbReference type="NCBI Taxonomy" id="81499"/>
    <lineage>
        <taxon>Bacteria</taxon>
        <taxon>Bacillati</taxon>
        <taxon>Actinomycetota</taxon>
        <taxon>Actinomycetes</taxon>
        <taxon>Propionibacteriales</taxon>
        <taxon>Propionibacteriaceae</taxon>
        <taxon>Microlunatus</taxon>
    </lineage>
</organism>